<keyword evidence="2" id="KW-1185">Reference proteome</keyword>
<evidence type="ECO:0000313" key="1">
    <source>
        <dbReference type="EMBL" id="KZV91384.1"/>
    </source>
</evidence>
<sequence length="335" mass="38644">MTPATRAFDCNPFQLLPIELVLDIMRAAASIGLHFNRTWAVTLALVSHQIYRAVKSILHHTMVISRGNIEAIDYVCREPACDHVLQSVRRLVVCYPELSYYDQHKALFIVLDFSSLAPRFPAVAELCEGRGDSPVAPSFAQLPSCRIRRLTIDHELYGAMSTTFAGATFLPDITHLQGIWPPSFTAQQGPVRWASTILNMAPSVTHIAFRVIHLERILWADQRSRRFRPNLAVSDLVDVLRTLLGYQRIQRIAFHVAGTCVDDWPIFRRALLQIDDRRACCWLDYRRMTTYSEYERRLEESAWDGRDVWTEAHDIHTLLALEDTIFEQKWREEHD</sequence>
<evidence type="ECO:0000313" key="2">
    <source>
        <dbReference type="Proteomes" id="UP000077266"/>
    </source>
</evidence>
<dbReference type="EMBL" id="KV426028">
    <property type="protein sequence ID" value="KZV91384.1"/>
    <property type="molecule type" value="Genomic_DNA"/>
</dbReference>
<reference evidence="1 2" key="1">
    <citation type="journal article" date="2016" name="Mol. Biol. Evol.">
        <title>Comparative Genomics of Early-Diverging Mushroom-Forming Fungi Provides Insights into the Origins of Lignocellulose Decay Capabilities.</title>
        <authorList>
            <person name="Nagy L.G."/>
            <person name="Riley R."/>
            <person name="Tritt A."/>
            <person name="Adam C."/>
            <person name="Daum C."/>
            <person name="Floudas D."/>
            <person name="Sun H."/>
            <person name="Yadav J.S."/>
            <person name="Pangilinan J."/>
            <person name="Larsson K.H."/>
            <person name="Matsuura K."/>
            <person name="Barry K."/>
            <person name="Labutti K."/>
            <person name="Kuo R."/>
            <person name="Ohm R.A."/>
            <person name="Bhattacharya S.S."/>
            <person name="Shirouzu T."/>
            <person name="Yoshinaga Y."/>
            <person name="Martin F.M."/>
            <person name="Grigoriev I.V."/>
            <person name="Hibbett D.S."/>
        </authorList>
    </citation>
    <scope>NUCLEOTIDE SEQUENCE [LARGE SCALE GENOMIC DNA]</scope>
    <source>
        <strain evidence="1 2">HHB12029</strain>
    </source>
</reference>
<accession>A0A165H329</accession>
<name>A0A165H329_EXIGL</name>
<dbReference type="InParanoid" id="A0A165H329"/>
<dbReference type="OrthoDB" id="2606310at2759"/>
<organism evidence="1 2">
    <name type="scientific">Exidia glandulosa HHB12029</name>
    <dbReference type="NCBI Taxonomy" id="1314781"/>
    <lineage>
        <taxon>Eukaryota</taxon>
        <taxon>Fungi</taxon>
        <taxon>Dikarya</taxon>
        <taxon>Basidiomycota</taxon>
        <taxon>Agaricomycotina</taxon>
        <taxon>Agaricomycetes</taxon>
        <taxon>Auriculariales</taxon>
        <taxon>Exidiaceae</taxon>
        <taxon>Exidia</taxon>
    </lineage>
</organism>
<protein>
    <submittedName>
        <fullName evidence="1">Uncharacterized protein</fullName>
    </submittedName>
</protein>
<proteinExistence type="predicted"/>
<dbReference type="AlphaFoldDB" id="A0A165H329"/>
<gene>
    <name evidence="1" type="ORF">EXIGLDRAFT_719350</name>
</gene>
<dbReference type="Proteomes" id="UP000077266">
    <property type="component" value="Unassembled WGS sequence"/>
</dbReference>